<evidence type="ECO:0000256" key="1">
    <source>
        <dbReference type="SAM" id="Phobius"/>
    </source>
</evidence>
<accession>A0A1A3N5F8</accession>
<feature type="transmembrane region" description="Helical" evidence="1">
    <location>
        <begin position="78"/>
        <end position="98"/>
    </location>
</feature>
<feature type="transmembrane region" description="Helical" evidence="1">
    <location>
        <begin position="105"/>
        <end position="123"/>
    </location>
</feature>
<reference evidence="2 3" key="1">
    <citation type="submission" date="2016-06" db="EMBL/GenBank/DDBJ databases">
        <authorList>
            <person name="Kjaerup R.B."/>
            <person name="Dalgaard T.S."/>
            <person name="Juul-Madsen H.R."/>
        </authorList>
    </citation>
    <scope>NUCLEOTIDE SEQUENCE [LARGE SCALE GENOMIC DNA]</scope>
    <source>
        <strain evidence="2 3">1245139.5</strain>
    </source>
</reference>
<comment type="caution">
    <text evidence="2">The sequence shown here is derived from an EMBL/GenBank/DDBJ whole genome shotgun (WGS) entry which is preliminary data.</text>
</comment>
<sequence length="181" mass="20413">MTEAILTDRQIAALTPEQRRDLITRLEAPLSELEDPDTLNRMRRIRLGLIVGGLIAMIPWIAYLAVTLPQKYVAHNWPVTWIGFDLLLVGFMAATAVLGYLRRQLLVLTAFTTGVLLICDAWFDLMTAGPEDAALSVVTALLVSVPMAYLLISGALRVMRLTWMRLWLNPEMRLWQVPLMP</sequence>
<evidence type="ECO:0000313" key="3">
    <source>
        <dbReference type="Proteomes" id="UP000093629"/>
    </source>
</evidence>
<feature type="transmembrane region" description="Helical" evidence="1">
    <location>
        <begin position="47"/>
        <end position="66"/>
    </location>
</feature>
<dbReference type="OrthoDB" id="4948328at2"/>
<dbReference type="RefSeq" id="WP_065158976.1">
    <property type="nucleotide sequence ID" value="NZ_LZLQ01000081.1"/>
</dbReference>
<keyword evidence="3" id="KW-1185">Reference proteome</keyword>
<keyword evidence="1" id="KW-0472">Membrane</keyword>
<evidence type="ECO:0000313" key="2">
    <source>
        <dbReference type="EMBL" id="OBK15607.1"/>
    </source>
</evidence>
<dbReference type="AlphaFoldDB" id="A0A1A3N5F8"/>
<organism evidence="2 3">
    <name type="scientific">Mycobacterium asiaticum</name>
    <dbReference type="NCBI Taxonomy" id="1790"/>
    <lineage>
        <taxon>Bacteria</taxon>
        <taxon>Bacillati</taxon>
        <taxon>Actinomycetota</taxon>
        <taxon>Actinomycetes</taxon>
        <taxon>Mycobacteriales</taxon>
        <taxon>Mycobacteriaceae</taxon>
        <taxon>Mycobacterium</taxon>
    </lineage>
</organism>
<feature type="transmembrane region" description="Helical" evidence="1">
    <location>
        <begin position="135"/>
        <end position="156"/>
    </location>
</feature>
<gene>
    <name evidence="2" type="ORF">A5636_05390</name>
</gene>
<keyword evidence="1" id="KW-1133">Transmembrane helix</keyword>
<dbReference type="EMBL" id="LZLQ01000081">
    <property type="protein sequence ID" value="OBK15607.1"/>
    <property type="molecule type" value="Genomic_DNA"/>
</dbReference>
<protein>
    <submittedName>
        <fullName evidence="2">Uncharacterized protein</fullName>
    </submittedName>
</protein>
<proteinExistence type="predicted"/>
<keyword evidence="1" id="KW-0812">Transmembrane</keyword>
<dbReference type="Proteomes" id="UP000093629">
    <property type="component" value="Unassembled WGS sequence"/>
</dbReference>
<name>A0A1A3N5F8_MYCAS</name>